<proteinExistence type="predicted"/>
<dbReference type="OrthoDB" id="511599at2759"/>
<evidence type="ECO:0000313" key="4">
    <source>
        <dbReference type="Proteomes" id="UP001153678"/>
    </source>
</evidence>
<keyword evidence="4" id="KW-1185">Reference proteome</keyword>
<keyword evidence="1" id="KW-0812">Transmembrane</keyword>
<sequence length="487" mass="55312">MIEAEPYELGMAYYFRRSVLLSCLVTRQVKFLQPQKLAFKNSNPQFSLSRSYINSTFHSSPPNTLSEESTLSSNLNKNLGKIGTGFAKRLPTAIFANLVVAGVVCLVSVDLLYAGYRNRRNERLLNETVEKGTRPEVDISDDELVPRPKIVERLAKIFQPYKNQSFYHVVCGEHGTGKTTLTRIASNEVGQVKDKGIQGGMGVIYVDIPANFNELGEAFGKAINFAFEEQISFTGQWMRKILGEINDKSKISEWERAMRAFKRASAVYKAKHGKPPVIVYDNVSRLVHNNPEILDILQDDAKDNADDRKYIAVFVSSEGSVPRRMESRSAWSRAKKPVMEIGDLSKEESMKYLTEKREINVVDAKKIYELVGGRIVDLKTVADDFLAKQPFEVIKQSILGEVEKKFNNAQLLRKQLHHEVGKKAIRALLDSKELGFTTFMEFFDNYEEAGKVLETNIFAYHPEKNTVTFQSQSIECYIREKADIFIK</sequence>
<dbReference type="InterPro" id="IPR011579">
    <property type="entry name" value="ATPase_dom"/>
</dbReference>
<dbReference type="Proteomes" id="UP001153678">
    <property type="component" value="Unassembled WGS sequence"/>
</dbReference>
<dbReference type="AlphaFoldDB" id="A0A9W4STQ0"/>
<feature type="domain" description="ATPase" evidence="2">
    <location>
        <begin position="163"/>
        <end position="380"/>
    </location>
</feature>
<accession>A0A9W4STQ0</accession>
<reference evidence="3" key="1">
    <citation type="submission" date="2022-08" db="EMBL/GenBank/DDBJ databases">
        <authorList>
            <person name="Kallberg Y."/>
            <person name="Tangrot J."/>
            <person name="Rosling A."/>
        </authorList>
    </citation>
    <scope>NUCLEOTIDE SEQUENCE</scope>
    <source>
        <strain evidence="3">Wild A</strain>
    </source>
</reference>
<protein>
    <submittedName>
        <fullName evidence="3">8825_t:CDS:1</fullName>
    </submittedName>
</protein>
<dbReference type="Gene3D" id="3.40.50.300">
    <property type="entry name" value="P-loop containing nucleotide triphosphate hydrolases"/>
    <property type="match status" value="1"/>
</dbReference>
<dbReference type="PANTHER" id="PTHR36168">
    <property type="entry name" value="CHROMOSOME 1, WHOLE GENOME SHOTGUN SEQUENCE"/>
    <property type="match status" value="1"/>
</dbReference>
<organism evidence="3 4">
    <name type="scientific">Funneliformis geosporum</name>
    <dbReference type="NCBI Taxonomy" id="1117311"/>
    <lineage>
        <taxon>Eukaryota</taxon>
        <taxon>Fungi</taxon>
        <taxon>Fungi incertae sedis</taxon>
        <taxon>Mucoromycota</taxon>
        <taxon>Glomeromycotina</taxon>
        <taxon>Glomeromycetes</taxon>
        <taxon>Glomerales</taxon>
        <taxon>Glomeraceae</taxon>
        <taxon>Funneliformis</taxon>
    </lineage>
</organism>
<evidence type="ECO:0000256" key="1">
    <source>
        <dbReference type="SAM" id="Phobius"/>
    </source>
</evidence>
<evidence type="ECO:0000313" key="3">
    <source>
        <dbReference type="EMBL" id="CAI2180170.1"/>
    </source>
</evidence>
<dbReference type="Pfam" id="PF01637">
    <property type="entry name" value="ATPase_2"/>
    <property type="match status" value="1"/>
</dbReference>
<keyword evidence="1" id="KW-0472">Membrane</keyword>
<dbReference type="EMBL" id="CAMKVN010002227">
    <property type="protein sequence ID" value="CAI2180170.1"/>
    <property type="molecule type" value="Genomic_DNA"/>
</dbReference>
<dbReference type="GO" id="GO:0005524">
    <property type="term" value="F:ATP binding"/>
    <property type="evidence" value="ECO:0007669"/>
    <property type="project" value="InterPro"/>
</dbReference>
<feature type="transmembrane region" description="Helical" evidence="1">
    <location>
        <begin position="94"/>
        <end position="116"/>
    </location>
</feature>
<dbReference type="PANTHER" id="PTHR36168:SF1">
    <property type="entry name" value="ORC1-LIKE AAA ATPASE DOMAIN-CONTAINING PROTEIN"/>
    <property type="match status" value="1"/>
</dbReference>
<name>A0A9W4STQ0_9GLOM</name>
<evidence type="ECO:0000259" key="2">
    <source>
        <dbReference type="Pfam" id="PF01637"/>
    </source>
</evidence>
<dbReference type="InterPro" id="IPR027417">
    <property type="entry name" value="P-loop_NTPase"/>
</dbReference>
<gene>
    <name evidence="3" type="ORF">FWILDA_LOCUS9452</name>
</gene>
<keyword evidence="1" id="KW-1133">Transmembrane helix</keyword>
<comment type="caution">
    <text evidence="3">The sequence shown here is derived from an EMBL/GenBank/DDBJ whole genome shotgun (WGS) entry which is preliminary data.</text>
</comment>
<dbReference type="SUPFAM" id="SSF52540">
    <property type="entry name" value="P-loop containing nucleoside triphosphate hydrolases"/>
    <property type="match status" value="1"/>
</dbReference>